<evidence type="ECO:0000256" key="4">
    <source>
        <dbReference type="ARBA" id="ARBA00022801"/>
    </source>
</evidence>
<keyword evidence="8" id="KW-0548">Nucleotidyltransferase</keyword>
<evidence type="ECO:0000259" key="11">
    <source>
        <dbReference type="PROSITE" id="PS50994"/>
    </source>
</evidence>
<keyword evidence="2" id="KW-0479">Metal-binding</keyword>
<reference evidence="12 13" key="1">
    <citation type="submission" date="2018-08" db="EMBL/GenBank/DDBJ databases">
        <title>Genomic investigation of the strawberry pathogen Phytophthora fragariae indicates pathogenicity is determined by transcriptional variation in three key races.</title>
        <authorList>
            <person name="Adams T.M."/>
            <person name="Armitage A.D."/>
            <person name="Sobczyk M.K."/>
            <person name="Bates H.J."/>
            <person name="Dunwell J.M."/>
            <person name="Nellist C.F."/>
            <person name="Harrison R.J."/>
        </authorList>
    </citation>
    <scope>NUCLEOTIDE SEQUENCE [LARGE SCALE GENOMIC DNA]</scope>
    <source>
        <strain evidence="12 13">SCRP333</strain>
    </source>
</reference>
<keyword evidence="7" id="KW-0695">RNA-directed DNA polymerase</keyword>
<keyword evidence="8" id="KW-0239">DNA-directed DNA polymerase</keyword>
<dbReference type="InterPro" id="IPR036397">
    <property type="entry name" value="RNaseH_sf"/>
</dbReference>
<keyword evidence="1" id="KW-0540">Nuclease</keyword>
<evidence type="ECO:0000256" key="3">
    <source>
        <dbReference type="ARBA" id="ARBA00022759"/>
    </source>
</evidence>
<keyword evidence="3" id="KW-0255">Endonuclease</keyword>
<dbReference type="Gene3D" id="3.30.420.10">
    <property type="entry name" value="Ribonuclease H-like superfamily/Ribonuclease H"/>
    <property type="match status" value="1"/>
</dbReference>
<dbReference type="GO" id="GO:0004519">
    <property type="term" value="F:endonuclease activity"/>
    <property type="evidence" value="ECO:0007669"/>
    <property type="project" value="UniProtKB-KW"/>
</dbReference>
<keyword evidence="5" id="KW-0460">Magnesium</keyword>
<dbReference type="InterPro" id="IPR012337">
    <property type="entry name" value="RNaseH-like_sf"/>
</dbReference>
<proteinExistence type="predicted"/>
<dbReference type="GO" id="GO:0003887">
    <property type="term" value="F:DNA-directed DNA polymerase activity"/>
    <property type="evidence" value="ECO:0007669"/>
    <property type="project" value="UniProtKB-KW"/>
</dbReference>
<dbReference type="GO" id="GO:0016787">
    <property type="term" value="F:hydrolase activity"/>
    <property type="evidence" value="ECO:0007669"/>
    <property type="project" value="UniProtKB-KW"/>
</dbReference>
<dbReference type="PANTHER" id="PTHR42648:SF11">
    <property type="entry name" value="TRANSPOSON TY4-P GAG-POL POLYPROTEIN"/>
    <property type="match status" value="1"/>
</dbReference>
<sequence length="212" mass="23223">MSISQVQAHVIQARPQSTTQPTGEALCGLVSVSDETITGEKMFLLVADEATRYKWCYLLQNKSDAAEKKEKLILRLNTQFMRAGHKVVTLHSYRGGEFLNNLLIAFGESLGITAQNTNGYSPEENGLVERANGIVLPRLRAVLHATHPTNLLWGEATLHIVDTLNKLPTAALHGKSPHKALYSKSPPPTTRPTNVRLRGALPSTGGEDHNTR</sequence>
<dbReference type="EMBL" id="QXFT01001172">
    <property type="protein sequence ID" value="KAE9326530.1"/>
    <property type="molecule type" value="Genomic_DNA"/>
</dbReference>
<evidence type="ECO:0000256" key="8">
    <source>
        <dbReference type="ARBA" id="ARBA00022932"/>
    </source>
</evidence>
<evidence type="ECO:0000256" key="2">
    <source>
        <dbReference type="ARBA" id="ARBA00022723"/>
    </source>
</evidence>
<dbReference type="InterPro" id="IPR001584">
    <property type="entry name" value="Integrase_cat-core"/>
</dbReference>
<dbReference type="AlphaFoldDB" id="A0A6A4ERN1"/>
<protein>
    <recommendedName>
        <fullName evidence="11">Integrase catalytic domain-containing protein</fullName>
    </recommendedName>
</protein>
<dbReference type="Proteomes" id="UP000434957">
    <property type="component" value="Unassembled WGS sequence"/>
</dbReference>
<comment type="caution">
    <text evidence="12">The sequence shown here is derived from an EMBL/GenBank/DDBJ whole genome shotgun (WGS) entry which is preliminary data.</text>
</comment>
<evidence type="ECO:0000256" key="5">
    <source>
        <dbReference type="ARBA" id="ARBA00022842"/>
    </source>
</evidence>
<evidence type="ECO:0000256" key="9">
    <source>
        <dbReference type="ARBA" id="ARBA00023172"/>
    </source>
</evidence>
<evidence type="ECO:0000256" key="7">
    <source>
        <dbReference type="ARBA" id="ARBA00022918"/>
    </source>
</evidence>
<feature type="region of interest" description="Disordered" evidence="10">
    <location>
        <begin position="173"/>
        <end position="212"/>
    </location>
</feature>
<keyword evidence="13" id="KW-1185">Reference proteome</keyword>
<gene>
    <name evidence="12" type="ORF">PR003_g16221</name>
</gene>
<dbReference type="GO" id="GO:0003676">
    <property type="term" value="F:nucleic acid binding"/>
    <property type="evidence" value="ECO:0007669"/>
    <property type="project" value="InterPro"/>
</dbReference>
<keyword evidence="6" id="KW-0229">DNA integration</keyword>
<name>A0A6A4ERN1_9STRA</name>
<evidence type="ECO:0000256" key="10">
    <source>
        <dbReference type="SAM" id="MobiDB-lite"/>
    </source>
</evidence>
<dbReference type="GO" id="GO:0006310">
    <property type="term" value="P:DNA recombination"/>
    <property type="evidence" value="ECO:0007669"/>
    <property type="project" value="UniProtKB-KW"/>
</dbReference>
<dbReference type="SUPFAM" id="SSF53098">
    <property type="entry name" value="Ribonuclease H-like"/>
    <property type="match status" value="1"/>
</dbReference>
<feature type="domain" description="Integrase catalytic" evidence="11">
    <location>
        <begin position="17"/>
        <end position="185"/>
    </location>
</feature>
<evidence type="ECO:0000256" key="1">
    <source>
        <dbReference type="ARBA" id="ARBA00022722"/>
    </source>
</evidence>
<evidence type="ECO:0000256" key="6">
    <source>
        <dbReference type="ARBA" id="ARBA00022908"/>
    </source>
</evidence>
<dbReference type="InterPro" id="IPR039537">
    <property type="entry name" value="Retrotran_Ty1/copia-like"/>
</dbReference>
<organism evidence="12 13">
    <name type="scientific">Phytophthora rubi</name>
    <dbReference type="NCBI Taxonomy" id="129364"/>
    <lineage>
        <taxon>Eukaryota</taxon>
        <taxon>Sar</taxon>
        <taxon>Stramenopiles</taxon>
        <taxon>Oomycota</taxon>
        <taxon>Peronosporomycetes</taxon>
        <taxon>Peronosporales</taxon>
        <taxon>Peronosporaceae</taxon>
        <taxon>Phytophthora</taxon>
    </lineage>
</organism>
<dbReference type="GO" id="GO:0015074">
    <property type="term" value="P:DNA integration"/>
    <property type="evidence" value="ECO:0007669"/>
    <property type="project" value="UniProtKB-KW"/>
</dbReference>
<dbReference type="PROSITE" id="PS50994">
    <property type="entry name" value="INTEGRASE"/>
    <property type="match status" value="1"/>
</dbReference>
<accession>A0A6A4ERN1</accession>
<keyword evidence="4" id="KW-0378">Hydrolase</keyword>
<keyword evidence="8" id="KW-0808">Transferase</keyword>
<keyword evidence="9" id="KW-0233">DNA recombination</keyword>
<dbReference type="GO" id="GO:0003964">
    <property type="term" value="F:RNA-directed DNA polymerase activity"/>
    <property type="evidence" value="ECO:0007669"/>
    <property type="project" value="UniProtKB-KW"/>
</dbReference>
<evidence type="ECO:0000313" key="13">
    <source>
        <dbReference type="Proteomes" id="UP000434957"/>
    </source>
</evidence>
<dbReference type="PANTHER" id="PTHR42648">
    <property type="entry name" value="TRANSPOSASE, PUTATIVE-RELATED"/>
    <property type="match status" value="1"/>
</dbReference>
<dbReference type="GO" id="GO:0046872">
    <property type="term" value="F:metal ion binding"/>
    <property type="evidence" value="ECO:0007669"/>
    <property type="project" value="UniProtKB-KW"/>
</dbReference>
<evidence type="ECO:0000313" key="12">
    <source>
        <dbReference type="EMBL" id="KAE9326530.1"/>
    </source>
</evidence>